<dbReference type="PANTHER" id="PTHR47639:SF1">
    <property type="entry name" value="BTB_POZ DOMAIN-CONTAINING PROTEIN 18"/>
    <property type="match status" value="1"/>
</dbReference>
<feature type="region of interest" description="Disordered" evidence="1">
    <location>
        <begin position="1237"/>
        <end position="1275"/>
    </location>
</feature>
<evidence type="ECO:0000313" key="4">
    <source>
        <dbReference type="Proteomes" id="UP001187415"/>
    </source>
</evidence>
<feature type="compositionally biased region" description="Acidic residues" evidence="1">
    <location>
        <begin position="1255"/>
        <end position="1275"/>
    </location>
</feature>
<feature type="region of interest" description="Disordered" evidence="1">
    <location>
        <begin position="939"/>
        <end position="1017"/>
    </location>
</feature>
<name>A0AA88LGV3_CHASR</name>
<feature type="region of interest" description="Disordered" evidence="1">
    <location>
        <begin position="459"/>
        <end position="510"/>
    </location>
</feature>
<dbReference type="SUPFAM" id="SSF54695">
    <property type="entry name" value="POZ domain"/>
    <property type="match status" value="1"/>
</dbReference>
<feature type="compositionally biased region" description="Basic and acidic residues" evidence="1">
    <location>
        <begin position="348"/>
        <end position="362"/>
    </location>
</feature>
<dbReference type="Pfam" id="PF00651">
    <property type="entry name" value="BTB"/>
    <property type="match status" value="1"/>
</dbReference>
<feature type="domain" description="BTB" evidence="2">
    <location>
        <begin position="44"/>
        <end position="113"/>
    </location>
</feature>
<proteinExistence type="predicted"/>
<dbReference type="InterPro" id="IPR011333">
    <property type="entry name" value="SKP1/BTB/POZ_sf"/>
</dbReference>
<feature type="compositionally biased region" description="Basic and acidic residues" evidence="1">
    <location>
        <begin position="1071"/>
        <end position="1107"/>
    </location>
</feature>
<feature type="compositionally biased region" description="Polar residues" evidence="1">
    <location>
        <begin position="338"/>
        <end position="347"/>
    </location>
</feature>
<protein>
    <recommendedName>
        <fullName evidence="2">BTB domain-containing protein</fullName>
    </recommendedName>
</protein>
<dbReference type="Proteomes" id="UP001187415">
    <property type="component" value="Unassembled WGS sequence"/>
</dbReference>
<evidence type="ECO:0000256" key="1">
    <source>
        <dbReference type="SAM" id="MobiDB-lite"/>
    </source>
</evidence>
<sequence>MSLQLYRQQCEVMPHVDMQKYCWPGFDMHLIRELQKQQNSSQFCDTLLHTDGISVPTHSCILAALSPHLSQRLETSASPPSGQKRQLQLQPVKAQILLKLVGLLYSGEMEVNESIELNDVLAVARQLGISNLVKRQKDGENKEWEIQENMQGNSIYPQGSEREGKRKMQDVQVQVEMAAKRDTVLQPKNITFVSSATQTATTGEKSVGSCISWLSKAPTPQCVPFQNVEFSVMLEPQNNIHDQFCFPSCPGIPNKPSGAKNNTHSSLDQSACSVISPKSASSLSYKTMAIRSDERNVFMAQEDSTYQQFSECGNNIPALAKERTGLQVGERSRCSADNRATTEQTRQASRDEVRGDERGKFTEKSNAHGIVGKKNLARIKHMGQMIETTQISFKVKLRRRSNGEVWEVVSPQDTVKTSNLAFQQQGSSNHKGPHANAEPPPHTVEFFGVHQPETMILKPTSTNSLRPPPQHNSPPDCEPPSSDSFTQNQRHSQEAAPLPQSPGPAEESDEQIEKLLEDIMMGFNILPNLERDCKKSHHILPSCDEVPTIIQVPVAQTSDTGHREIPAAVSEAGSVFYQDLGTQSVFSVNTGDSERMSFQTMLPSKSQECLHPKTPPRKPVMPSAFFCSGQKHHYQEFQEQSSQDILSFLPLVTGNETLSLPPVFLPCVDDFRLPQCLSPLESATKHQAIINPVKLGDKVQEQPCLHGRPWLAENPGSLNFPLSASNHRQNKCACLSQDTNYSCWSKQQDQDLNPQSGGTWAGPFTVQAVEEKEILSGSLQNVAELKSHEDPMKIKKASKCQQGDITGDAITFMKRKRKLPSHPQNPSSLLAGKCVKVSAGMKRQINLSSCSVSLFSNNVLVKKRAVATCSSNAPSVFVGKLNPLSSITENPRTKEPGVITEQTRIMTRGFVKRTQESTCSTSRENSVVPKSVSCRSKIVNNNRDTLSKRKRGRPPKASVDVLSSVKSSPAVIEEKRHSGECHPKIKKDLSKEDLEKGDKTREHKKTKGNGSSNLGVIPLDLGNESTSNPDAINNDIIPTVRNPRTPKRLLMVSLKEFKNLIKMQHSKTRKSKESQERYENVKEGMATRDSTAKETSKDTKMDEDAKFHGRGKSGESVTFSVTVEKDHDQIFDEKEDVSRLDAKRNPLKNPDEGKKSCDAKGSLTTQETSIDIEGLSHGDSPLEQENKLVSDHNLYPQAPETAGPSLLDDSGISRTLSCDQEEEEEDVEVDVMIFSPDKVPETKDCEHGLNKMEITPDEDEEEDVRDIDVTGDEEE</sequence>
<dbReference type="PANTHER" id="PTHR47639">
    <property type="entry name" value="BTB/POZ DOMAIN-CONTAINING PROTEIN 18"/>
    <property type="match status" value="1"/>
</dbReference>
<dbReference type="EMBL" id="JAUPFM010000022">
    <property type="protein sequence ID" value="KAK2815655.1"/>
    <property type="molecule type" value="Genomic_DNA"/>
</dbReference>
<feature type="compositionally biased region" description="Basic and acidic residues" evidence="1">
    <location>
        <begin position="972"/>
        <end position="1001"/>
    </location>
</feature>
<comment type="caution">
    <text evidence="3">The sequence shown here is derived from an EMBL/GenBank/DDBJ whole genome shotgun (WGS) entry which is preliminary data.</text>
</comment>
<reference evidence="3" key="1">
    <citation type="submission" date="2023-07" db="EMBL/GenBank/DDBJ databases">
        <title>Chromosome-level Genome Assembly of Striped Snakehead (Channa striata).</title>
        <authorList>
            <person name="Liu H."/>
        </authorList>
    </citation>
    <scope>NUCLEOTIDE SEQUENCE</scope>
    <source>
        <strain evidence="3">Gz</strain>
        <tissue evidence="3">Muscle</tissue>
    </source>
</reference>
<feature type="region of interest" description="Disordered" evidence="1">
    <location>
        <begin position="329"/>
        <end position="362"/>
    </location>
</feature>
<evidence type="ECO:0000259" key="2">
    <source>
        <dbReference type="PROSITE" id="PS50097"/>
    </source>
</evidence>
<feature type="compositionally biased region" description="Basic and acidic residues" evidence="1">
    <location>
        <begin position="1123"/>
        <end position="1158"/>
    </location>
</feature>
<feature type="region of interest" description="Disordered" evidence="1">
    <location>
        <begin position="1064"/>
        <end position="1212"/>
    </location>
</feature>
<accession>A0AA88LGV3</accession>
<evidence type="ECO:0000313" key="3">
    <source>
        <dbReference type="EMBL" id="KAK2815655.1"/>
    </source>
</evidence>
<dbReference type="GO" id="GO:0032968">
    <property type="term" value="P:positive regulation of transcription elongation by RNA polymerase II"/>
    <property type="evidence" value="ECO:0007669"/>
    <property type="project" value="InterPro"/>
</dbReference>
<dbReference type="InterPro" id="IPR042915">
    <property type="entry name" value="BTBD18"/>
</dbReference>
<dbReference type="AlphaFoldDB" id="A0AA88LGV3"/>
<keyword evidence="4" id="KW-1185">Reference proteome</keyword>
<gene>
    <name evidence="3" type="ORF">Q5P01_026122</name>
</gene>
<dbReference type="PROSITE" id="PS50097">
    <property type="entry name" value="BTB"/>
    <property type="match status" value="1"/>
</dbReference>
<feature type="region of interest" description="Disordered" evidence="1">
    <location>
        <begin position="423"/>
        <end position="445"/>
    </location>
</feature>
<organism evidence="3 4">
    <name type="scientific">Channa striata</name>
    <name type="common">Snakehead murrel</name>
    <name type="synonym">Ophicephalus striatus</name>
    <dbReference type="NCBI Taxonomy" id="64152"/>
    <lineage>
        <taxon>Eukaryota</taxon>
        <taxon>Metazoa</taxon>
        <taxon>Chordata</taxon>
        <taxon>Craniata</taxon>
        <taxon>Vertebrata</taxon>
        <taxon>Euteleostomi</taxon>
        <taxon>Actinopterygii</taxon>
        <taxon>Neopterygii</taxon>
        <taxon>Teleostei</taxon>
        <taxon>Neoteleostei</taxon>
        <taxon>Acanthomorphata</taxon>
        <taxon>Anabantaria</taxon>
        <taxon>Anabantiformes</taxon>
        <taxon>Channoidei</taxon>
        <taxon>Channidae</taxon>
        <taxon>Channa</taxon>
    </lineage>
</organism>
<feature type="compositionally biased region" description="Basic and acidic residues" evidence="1">
    <location>
        <begin position="1238"/>
        <end position="1250"/>
    </location>
</feature>
<dbReference type="SMART" id="SM00225">
    <property type="entry name" value="BTB"/>
    <property type="match status" value="1"/>
</dbReference>
<feature type="compositionally biased region" description="Pro residues" evidence="1">
    <location>
        <begin position="466"/>
        <end position="478"/>
    </location>
</feature>
<dbReference type="InterPro" id="IPR000210">
    <property type="entry name" value="BTB/POZ_dom"/>
</dbReference>
<dbReference type="Gene3D" id="3.30.710.10">
    <property type="entry name" value="Potassium Channel Kv1.1, Chain A"/>
    <property type="match status" value="1"/>
</dbReference>